<dbReference type="Proteomes" id="UP000695000">
    <property type="component" value="Unplaced"/>
</dbReference>
<keyword evidence="1" id="KW-1185">Reference proteome</keyword>
<protein>
    <submittedName>
        <fullName evidence="2">Uncharacterized protein LOC108567362</fullName>
    </submittedName>
</protein>
<dbReference type="GeneID" id="108567362"/>
<dbReference type="RefSeq" id="XP_017783267.1">
    <property type="nucleotide sequence ID" value="XM_017927778.1"/>
</dbReference>
<name>A0ABM1N8W7_NICVS</name>
<gene>
    <name evidence="2" type="primary">LOC108567362</name>
</gene>
<accession>A0ABM1N8W7</accession>
<evidence type="ECO:0000313" key="2">
    <source>
        <dbReference type="RefSeq" id="XP_017783267.1"/>
    </source>
</evidence>
<sequence>MNMCTIDSLNSTVIPYIYAYYTTKNYTDIFEDNFKEMEPRCKCVMILCVFKYLLDTNNLPQLKVLASTFAKIMEAGSIMNLFQLFFQYININESNTLLLKHMVPFMKKIKAGNKRQLKIFIDEKISHSLHENVAIKQFLLLLR</sequence>
<organism evidence="1 2">
    <name type="scientific">Nicrophorus vespilloides</name>
    <name type="common">Boreal carrion beetle</name>
    <dbReference type="NCBI Taxonomy" id="110193"/>
    <lineage>
        <taxon>Eukaryota</taxon>
        <taxon>Metazoa</taxon>
        <taxon>Ecdysozoa</taxon>
        <taxon>Arthropoda</taxon>
        <taxon>Hexapoda</taxon>
        <taxon>Insecta</taxon>
        <taxon>Pterygota</taxon>
        <taxon>Neoptera</taxon>
        <taxon>Endopterygota</taxon>
        <taxon>Coleoptera</taxon>
        <taxon>Polyphaga</taxon>
        <taxon>Staphyliniformia</taxon>
        <taxon>Silphidae</taxon>
        <taxon>Nicrophorinae</taxon>
        <taxon>Nicrophorus</taxon>
    </lineage>
</organism>
<proteinExistence type="predicted"/>
<reference evidence="2" key="1">
    <citation type="submission" date="2025-08" db="UniProtKB">
        <authorList>
            <consortium name="RefSeq"/>
        </authorList>
    </citation>
    <scope>IDENTIFICATION</scope>
    <source>
        <tissue evidence="2">Whole Larva</tissue>
    </source>
</reference>
<evidence type="ECO:0000313" key="1">
    <source>
        <dbReference type="Proteomes" id="UP000695000"/>
    </source>
</evidence>